<dbReference type="Proteomes" id="UP001500298">
    <property type="component" value="Unassembled WGS sequence"/>
</dbReference>
<dbReference type="PANTHER" id="PTHR13812">
    <property type="entry name" value="KETIMINE REDUCTASE MU-CRYSTALLIN"/>
    <property type="match status" value="1"/>
</dbReference>
<dbReference type="Gene3D" id="3.30.1780.10">
    <property type="entry name" value="ornithine cyclodeaminase, domain 1"/>
    <property type="match status" value="1"/>
</dbReference>
<dbReference type="Gene3D" id="3.40.50.720">
    <property type="entry name" value="NAD(P)-binding Rossmann-like Domain"/>
    <property type="match status" value="1"/>
</dbReference>
<accession>A0ABP9D895</accession>
<dbReference type="InterPro" id="IPR003462">
    <property type="entry name" value="ODC_Mu_crystall"/>
</dbReference>
<dbReference type="NCBIfam" id="NF004793">
    <property type="entry name" value="PRK06141.1"/>
    <property type="match status" value="1"/>
</dbReference>
<gene>
    <name evidence="1" type="ORF">GCM10023331_17410</name>
</gene>
<dbReference type="SUPFAM" id="SSF51735">
    <property type="entry name" value="NAD(P)-binding Rossmann-fold domains"/>
    <property type="match status" value="1"/>
</dbReference>
<dbReference type="RefSeq" id="WP_345371001.1">
    <property type="nucleotide sequence ID" value="NZ_BAABJX010000026.1"/>
</dbReference>
<sequence>MEIISQREVQENLPFNLLIPALREAFKTQRIEVPLRHHHFFQGVSGKEVSTLLLMPAWQTNQDVGVKVVTVSPHNSKFQLPSIQGVYFLLDAVTGQPKALIDAPSLTAKRTAAASALAASFLSREDSRTLLMIGTGVLAPELIQAHCSIRPIEKVYIWGRSYEKAKKIAHTLEDKITASIEPIEDYTTIISDVDIVSCATLSSTPLVFGEQLREGQHIDLVGAYKPNMREADNAVLWQSSIFVDTLEGASKETGDLAIPLAEGSITPNDILAELTTLCKGEHMGRTSSKEITVFKSVGHALEDLVAAQLITKQLGISPATNHAINQHE</sequence>
<proteinExistence type="predicted"/>
<dbReference type="EMBL" id="BAABJX010000026">
    <property type="protein sequence ID" value="GAA4832684.1"/>
    <property type="molecule type" value="Genomic_DNA"/>
</dbReference>
<dbReference type="PANTHER" id="PTHR13812:SF19">
    <property type="entry name" value="KETIMINE REDUCTASE MU-CRYSTALLIN"/>
    <property type="match status" value="1"/>
</dbReference>
<dbReference type="InterPro" id="IPR036291">
    <property type="entry name" value="NAD(P)-bd_dom_sf"/>
</dbReference>
<keyword evidence="2" id="KW-1185">Reference proteome</keyword>
<comment type="caution">
    <text evidence="1">The sequence shown here is derived from an EMBL/GenBank/DDBJ whole genome shotgun (WGS) entry which is preliminary data.</text>
</comment>
<evidence type="ECO:0000313" key="2">
    <source>
        <dbReference type="Proteomes" id="UP001500298"/>
    </source>
</evidence>
<name>A0ABP9D895_9BACT</name>
<reference evidence="2" key="1">
    <citation type="journal article" date="2019" name="Int. J. Syst. Evol. Microbiol.">
        <title>The Global Catalogue of Microorganisms (GCM) 10K type strain sequencing project: providing services to taxonomists for standard genome sequencing and annotation.</title>
        <authorList>
            <consortium name="The Broad Institute Genomics Platform"/>
            <consortium name="The Broad Institute Genome Sequencing Center for Infectious Disease"/>
            <person name="Wu L."/>
            <person name="Ma J."/>
        </authorList>
    </citation>
    <scope>NUCLEOTIDE SEQUENCE [LARGE SCALE GENOMIC DNA]</scope>
    <source>
        <strain evidence="2">JCM 18326</strain>
    </source>
</reference>
<dbReference type="InterPro" id="IPR023401">
    <property type="entry name" value="ODC_N"/>
</dbReference>
<evidence type="ECO:0000313" key="1">
    <source>
        <dbReference type="EMBL" id="GAA4832684.1"/>
    </source>
</evidence>
<protein>
    <submittedName>
        <fullName evidence="1">Ornithine cyclodeaminase family protein</fullName>
    </submittedName>
</protein>
<organism evidence="1 2">
    <name type="scientific">Algivirga pacifica</name>
    <dbReference type="NCBI Taxonomy" id="1162670"/>
    <lineage>
        <taxon>Bacteria</taxon>
        <taxon>Pseudomonadati</taxon>
        <taxon>Bacteroidota</taxon>
        <taxon>Cytophagia</taxon>
        <taxon>Cytophagales</taxon>
        <taxon>Flammeovirgaceae</taxon>
        <taxon>Algivirga</taxon>
    </lineage>
</organism>
<dbReference type="Pfam" id="PF02423">
    <property type="entry name" value="OCD_Mu_crystall"/>
    <property type="match status" value="1"/>
</dbReference>
<dbReference type="PIRSF" id="PIRSF001439">
    <property type="entry name" value="CryM"/>
    <property type="match status" value="1"/>
</dbReference>